<protein>
    <submittedName>
        <fullName evidence="1">Uncharacterized protein</fullName>
    </submittedName>
</protein>
<proteinExistence type="predicted"/>
<dbReference type="Proteomes" id="UP000886523">
    <property type="component" value="Unassembled WGS sequence"/>
</dbReference>
<accession>A0A9P6AHB3</accession>
<dbReference type="AlphaFoldDB" id="A0A9P6AHB3"/>
<evidence type="ECO:0000313" key="1">
    <source>
        <dbReference type="EMBL" id="KAF9505804.1"/>
    </source>
</evidence>
<organism evidence="1 2">
    <name type="scientific">Hydnum rufescens UP504</name>
    <dbReference type="NCBI Taxonomy" id="1448309"/>
    <lineage>
        <taxon>Eukaryota</taxon>
        <taxon>Fungi</taxon>
        <taxon>Dikarya</taxon>
        <taxon>Basidiomycota</taxon>
        <taxon>Agaricomycotina</taxon>
        <taxon>Agaricomycetes</taxon>
        <taxon>Cantharellales</taxon>
        <taxon>Hydnaceae</taxon>
        <taxon>Hydnum</taxon>
    </lineage>
</organism>
<evidence type="ECO:0000313" key="2">
    <source>
        <dbReference type="Proteomes" id="UP000886523"/>
    </source>
</evidence>
<sequence length="449" mass="50873">MIISLITPRRPFEFAVLQQSGAWTFAAGKDVVQMVWRALWYTAITKKAGLDTLKRLTPDAAEAAICQLMKKFDIDPEIFEDASGDPAKLLLISDSPWKELTDAETFELYCSRIPTDVFKSIVVDMDIMLIQYGPLSQHKTEEARSRFFSPVFNHLVKLFTFMLRNQPETMVEGRIDTRGRVEYFFKTFGAVAILCIETKLKIGNNDERLATIAQVIAECDGCDLDNAKNSFSLPIYCILCDELSFEFFKFERNPNPTFRRGCFHGDPKRLRRGLRVPDFEEAESALPFILHLRCVCEIIFDVMLRGYIAGLEAYEKQSKAIGDKQGSKRSSLDGWDQAHKSAQDALAMFRNAEDQRRGGDVYSANTTVKEAILMLNRSTGAVPTMYHSELIMSGGMMLRSTREFCLSFEIFFLSLGSLELVISLANRGNNGASLRLCSRISFDYELLQL</sequence>
<reference evidence="1" key="1">
    <citation type="journal article" date="2020" name="Nat. Commun.">
        <title>Large-scale genome sequencing of mycorrhizal fungi provides insights into the early evolution of symbiotic traits.</title>
        <authorList>
            <person name="Miyauchi S."/>
            <person name="Kiss E."/>
            <person name="Kuo A."/>
            <person name="Drula E."/>
            <person name="Kohler A."/>
            <person name="Sanchez-Garcia M."/>
            <person name="Morin E."/>
            <person name="Andreopoulos B."/>
            <person name="Barry K.W."/>
            <person name="Bonito G."/>
            <person name="Buee M."/>
            <person name="Carver A."/>
            <person name="Chen C."/>
            <person name="Cichocki N."/>
            <person name="Clum A."/>
            <person name="Culley D."/>
            <person name="Crous P.W."/>
            <person name="Fauchery L."/>
            <person name="Girlanda M."/>
            <person name="Hayes R.D."/>
            <person name="Keri Z."/>
            <person name="LaButti K."/>
            <person name="Lipzen A."/>
            <person name="Lombard V."/>
            <person name="Magnuson J."/>
            <person name="Maillard F."/>
            <person name="Murat C."/>
            <person name="Nolan M."/>
            <person name="Ohm R.A."/>
            <person name="Pangilinan J."/>
            <person name="Pereira M.F."/>
            <person name="Perotto S."/>
            <person name="Peter M."/>
            <person name="Pfister S."/>
            <person name="Riley R."/>
            <person name="Sitrit Y."/>
            <person name="Stielow J.B."/>
            <person name="Szollosi G."/>
            <person name="Zifcakova L."/>
            <person name="Stursova M."/>
            <person name="Spatafora J.W."/>
            <person name="Tedersoo L."/>
            <person name="Vaario L.M."/>
            <person name="Yamada A."/>
            <person name="Yan M."/>
            <person name="Wang P."/>
            <person name="Xu J."/>
            <person name="Bruns T."/>
            <person name="Baldrian P."/>
            <person name="Vilgalys R."/>
            <person name="Dunand C."/>
            <person name="Henrissat B."/>
            <person name="Grigoriev I.V."/>
            <person name="Hibbett D."/>
            <person name="Nagy L.G."/>
            <person name="Martin F.M."/>
        </authorList>
    </citation>
    <scope>NUCLEOTIDE SEQUENCE</scope>
    <source>
        <strain evidence="1">UP504</strain>
    </source>
</reference>
<comment type="caution">
    <text evidence="1">The sequence shown here is derived from an EMBL/GenBank/DDBJ whole genome shotgun (WGS) entry which is preliminary data.</text>
</comment>
<gene>
    <name evidence="1" type="ORF">BS47DRAFT_1385816</name>
</gene>
<dbReference type="EMBL" id="MU129135">
    <property type="protein sequence ID" value="KAF9505804.1"/>
    <property type="molecule type" value="Genomic_DNA"/>
</dbReference>
<keyword evidence="2" id="KW-1185">Reference proteome</keyword>
<dbReference type="OrthoDB" id="3264482at2759"/>
<name>A0A9P6AHB3_9AGAM</name>